<dbReference type="Proteomes" id="UP000228531">
    <property type="component" value="Unassembled WGS sequence"/>
</dbReference>
<dbReference type="PANTHER" id="PTHR33545:SF5">
    <property type="entry name" value="UPF0750 MEMBRANE PROTEIN YITT"/>
    <property type="match status" value="1"/>
</dbReference>
<comment type="caution">
    <text evidence="7">The sequence shown here is derived from an EMBL/GenBank/DDBJ whole genome shotgun (WGS) entry which is preliminary data.</text>
</comment>
<dbReference type="PANTHER" id="PTHR33545">
    <property type="entry name" value="UPF0750 MEMBRANE PROTEIN YITT-RELATED"/>
    <property type="match status" value="1"/>
</dbReference>
<feature type="transmembrane region" description="Helical" evidence="6">
    <location>
        <begin position="55"/>
        <end position="75"/>
    </location>
</feature>
<name>A0A2M8W5J1_9RHOB</name>
<evidence type="ECO:0000256" key="4">
    <source>
        <dbReference type="ARBA" id="ARBA00022989"/>
    </source>
</evidence>
<evidence type="ECO:0000256" key="3">
    <source>
        <dbReference type="ARBA" id="ARBA00022692"/>
    </source>
</evidence>
<evidence type="ECO:0000313" key="8">
    <source>
        <dbReference type="Proteomes" id="UP000228531"/>
    </source>
</evidence>
<protein>
    <submittedName>
        <fullName evidence="7">Putative 5xTM membrane YitT family protein</fullName>
    </submittedName>
</protein>
<evidence type="ECO:0000256" key="6">
    <source>
        <dbReference type="SAM" id="Phobius"/>
    </source>
</evidence>
<keyword evidence="5 6" id="KW-0472">Membrane</keyword>
<feature type="transmembrane region" description="Helical" evidence="6">
    <location>
        <begin position="147"/>
        <end position="165"/>
    </location>
</feature>
<evidence type="ECO:0000313" key="7">
    <source>
        <dbReference type="EMBL" id="PJI86193.1"/>
    </source>
</evidence>
<sequence length="239" mass="25797">MGAPSGAPIYIVRVVRSSRHNEISSCRSAYLSYNEFMAEPISESTHSLIDDIQGLSLGVFLAGIGLHMLTTLGLITGQTAGIAVVISYLSGYSFGAVFFLVNLPFYILAWRRLGKAFTIKSIISVTALSILTEIIPLGIVFSHLDPLLGAVTFGALTGVALLVLFRHNGSLGGLGVVALLIQDTTGFQAGWVQLIFDLCLFGLAFFLFDPMLVMYSLLGAVVINLIIAINHRRDRYVAR</sequence>
<feature type="transmembrane region" description="Helical" evidence="6">
    <location>
        <begin position="81"/>
        <end position="109"/>
    </location>
</feature>
<comment type="subcellular location">
    <subcellularLocation>
        <location evidence="1">Cell membrane</location>
        <topology evidence="1">Multi-pass membrane protein</topology>
    </subcellularLocation>
</comment>
<feature type="transmembrane region" description="Helical" evidence="6">
    <location>
        <begin position="212"/>
        <end position="229"/>
    </location>
</feature>
<organism evidence="7 8">
    <name type="scientific">Yoonia maricola</name>
    <dbReference type="NCBI Taxonomy" id="420999"/>
    <lineage>
        <taxon>Bacteria</taxon>
        <taxon>Pseudomonadati</taxon>
        <taxon>Pseudomonadota</taxon>
        <taxon>Alphaproteobacteria</taxon>
        <taxon>Rhodobacterales</taxon>
        <taxon>Paracoccaceae</taxon>
        <taxon>Yoonia</taxon>
    </lineage>
</organism>
<dbReference type="Pfam" id="PF02588">
    <property type="entry name" value="YitT_membrane"/>
    <property type="match status" value="1"/>
</dbReference>
<feature type="transmembrane region" description="Helical" evidence="6">
    <location>
        <begin position="121"/>
        <end position="141"/>
    </location>
</feature>
<evidence type="ECO:0000256" key="1">
    <source>
        <dbReference type="ARBA" id="ARBA00004651"/>
    </source>
</evidence>
<dbReference type="EMBL" id="PGTY01000002">
    <property type="protein sequence ID" value="PJI86193.1"/>
    <property type="molecule type" value="Genomic_DNA"/>
</dbReference>
<gene>
    <name evidence="7" type="ORF">BC777_2553</name>
</gene>
<evidence type="ECO:0000256" key="2">
    <source>
        <dbReference type="ARBA" id="ARBA00022475"/>
    </source>
</evidence>
<keyword evidence="8" id="KW-1185">Reference proteome</keyword>
<keyword evidence="4 6" id="KW-1133">Transmembrane helix</keyword>
<reference evidence="7 8" key="1">
    <citation type="submission" date="2017-11" db="EMBL/GenBank/DDBJ databases">
        <title>Genomic Encyclopedia of Archaeal and Bacterial Type Strains, Phase II (KMG-II): From Individual Species to Whole Genera.</title>
        <authorList>
            <person name="Goeker M."/>
        </authorList>
    </citation>
    <scope>NUCLEOTIDE SEQUENCE [LARGE SCALE GENOMIC DNA]</scope>
    <source>
        <strain evidence="7 8">DSM 29128</strain>
    </source>
</reference>
<accession>A0A2M8W5J1</accession>
<keyword evidence="2" id="KW-1003">Cell membrane</keyword>
<keyword evidence="3 6" id="KW-0812">Transmembrane</keyword>
<dbReference type="AlphaFoldDB" id="A0A2M8W5J1"/>
<dbReference type="GO" id="GO:0005886">
    <property type="term" value="C:plasma membrane"/>
    <property type="evidence" value="ECO:0007669"/>
    <property type="project" value="UniProtKB-SubCell"/>
</dbReference>
<dbReference type="InterPro" id="IPR003740">
    <property type="entry name" value="YitT"/>
</dbReference>
<proteinExistence type="predicted"/>
<evidence type="ECO:0000256" key="5">
    <source>
        <dbReference type="ARBA" id="ARBA00023136"/>
    </source>
</evidence>
<dbReference type="InterPro" id="IPR051461">
    <property type="entry name" value="UPF0750_membrane"/>
</dbReference>